<sequence>LDQKYDYNLMDMYSSWEEVPLPYQIKLDDKWCHLELIIYNITNQLNQSDMENSYPIYPTDPFTREPLSCDSILKLKERIKLLKINVNIALNTLLNIDNNTLQKCYVESLESSDRFSRLLDSELRRYLRYRLINFRNSQSNFTGHWVSLKEDKSKFENLYDAWKNTPYQIIHPNTYEIMPNFQKQHLYNLLTNSPIEQWGPVDDLTK</sequence>
<evidence type="ECO:0000313" key="1">
    <source>
        <dbReference type="EMBL" id="GAJ15125.1"/>
    </source>
</evidence>
<feature type="non-terminal residue" evidence="1">
    <location>
        <position position="1"/>
    </location>
</feature>
<gene>
    <name evidence="1" type="ORF">S12H4_49869</name>
</gene>
<accession>X1VW25</accession>
<reference evidence="1" key="1">
    <citation type="journal article" date="2014" name="Front. Microbiol.">
        <title>High frequency of phylogenetically diverse reductive dehalogenase-homologous genes in deep subseafloor sedimentary metagenomes.</title>
        <authorList>
            <person name="Kawai M."/>
            <person name="Futagami T."/>
            <person name="Toyoda A."/>
            <person name="Takaki Y."/>
            <person name="Nishi S."/>
            <person name="Hori S."/>
            <person name="Arai W."/>
            <person name="Tsubouchi T."/>
            <person name="Morono Y."/>
            <person name="Uchiyama I."/>
            <person name="Ito T."/>
            <person name="Fujiyama A."/>
            <person name="Inagaki F."/>
            <person name="Takami H."/>
        </authorList>
    </citation>
    <scope>NUCLEOTIDE SEQUENCE</scope>
    <source>
        <strain evidence="1">Expedition CK06-06</strain>
    </source>
</reference>
<dbReference type="AlphaFoldDB" id="X1VW25"/>
<dbReference type="EMBL" id="BARW01031335">
    <property type="protein sequence ID" value="GAJ15125.1"/>
    <property type="molecule type" value="Genomic_DNA"/>
</dbReference>
<protein>
    <submittedName>
        <fullName evidence="1">Uncharacterized protein</fullName>
    </submittedName>
</protein>
<proteinExistence type="predicted"/>
<name>X1VW25_9ZZZZ</name>
<comment type="caution">
    <text evidence="1">The sequence shown here is derived from an EMBL/GenBank/DDBJ whole genome shotgun (WGS) entry which is preliminary data.</text>
</comment>
<organism evidence="1">
    <name type="scientific">marine sediment metagenome</name>
    <dbReference type="NCBI Taxonomy" id="412755"/>
    <lineage>
        <taxon>unclassified sequences</taxon>
        <taxon>metagenomes</taxon>
        <taxon>ecological metagenomes</taxon>
    </lineage>
</organism>